<keyword evidence="2" id="KW-0433">Leucine-rich repeat</keyword>
<protein>
    <submittedName>
        <fullName evidence="8">Unnamed protein product</fullName>
    </submittedName>
</protein>
<dbReference type="InterPro" id="IPR001611">
    <property type="entry name" value="Leu-rich_rpt"/>
</dbReference>
<keyword evidence="6" id="KW-0175">Coiled coil</keyword>
<evidence type="ECO:0000313" key="9">
    <source>
        <dbReference type="Proteomes" id="UP001165121"/>
    </source>
</evidence>
<keyword evidence="4" id="KW-0969">Cilium</keyword>
<feature type="region of interest" description="Disordered" evidence="7">
    <location>
        <begin position="353"/>
        <end position="399"/>
    </location>
</feature>
<dbReference type="FunFam" id="3.80.10.10:FF:001343">
    <property type="entry name" value="Dynein assembly factor 1"/>
    <property type="match status" value="1"/>
</dbReference>
<proteinExistence type="predicted"/>
<accession>A0A9W7D1D5</accession>
<feature type="compositionally biased region" description="Basic and acidic residues" evidence="7">
    <location>
        <begin position="376"/>
        <end position="391"/>
    </location>
</feature>
<dbReference type="InterPro" id="IPR032675">
    <property type="entry name" value="LRR_dom_sf"/>
</dbReference>
<evidence type="ECO:0000256" key="4">
    <source>
        <dbReference type="ARBA" id="ARBA00023069"/>
    </source>
</evidence>
<evidence type="ECO:0000256" key="2">
    <source>
        <dbReference type="ARBA" id="ARBA00022614"/>
    </source>
</evidence>
<dbReference type="PROSITE" id="PS51450">
    <property type="entry name" value="LRR"/>
    <property type="match status" value="4"/>
</dbReference>
<dbReference type="InterPro" id="IPR050576">
    <property type="entry name" value="Cilia_flagella_integrity"/>
</dbReference>
<evidence type="ECO:0000256" key="5">
    <source>
        <dbReference type="ARBA" id="ARBA00023273"/>
    </source>
</evidence>
<sequence>MSSFDRLRELEKKRFYKERKGQVPVMDAETLRELCLDNDGYETPELNDSLYAHFRGFQRIEGLEAYYNLKALWLESNGLSKIENLEPLVNLRCLYLGKNLIEKVENLYTLRELNTLDISENRIKSLEGLAQLPNLLSLNVSRNRLTTSSDLQELAQCPQLNNIDISHNQIDDPDLLSVLMAVPMLKALRITGNPVVSSTRSFRKTYIAALPQLSFLDRPIFPIERTSVTAWKSGGLEAEREAKRAFVNQENEERRRSLQEFRDWQAQVRERRIKELERAQKLLEATPEAEQDVVDVDLRGFRAITKAEYAAMDAAERAKWDARIEEAHAASQQAKYEVLGDGIARMGSTFWSSLAPRPVEPTADTDDLPLPLQPEGKAEQSVEVRDAHEGEAQSNGESGQAAALVEVAGGLEGVSLVDTCPIDTASGHDDEQTTARVAEELVEERAPTVVDDNAAALSAVSSPQPDLPPPAPVAALWAADRSRVDVEPRETWAQLQHRASAAPCRLRPQSLPSAFEVRSACVDRVPGCVRSVIAGNGRCRLGSDSFAATARPRCGVHVY</sequence>
<dbReference type="OrthoDB" id="1904536at2759"/>
<reference evidence="8" key="1">
    <citation type="submission" date="2023-04" db="EMBL/GenBank/DDBJ databases">
        <title>Phytophthora fragariaefolia NBRC 109709.</title>
        <authorList>
            <person name="Ichikawa N."/>
            <person name="Sato H."/>
            <person name="Tonouchi N."/>
        </authorList>
    </citation>
    <scope>NUCLEOTIDE SEQUENCE</scope>
    <source>
        <strain evidence="8">NBRC 109709</strain>
    </source>
</reference>
<dbReference type="SMART" id="SM00365">
    <property type="entry name" value="LRR_SD22"/>
    <property type="match status" value="4"/>
</dbReference>
<keyword evidence="9" id="KW-1185">Reference proteome</keyword>
<evidence type="ECO:0000256" key="7">
    <source>
        <dbReference type="SAM" id="MobiDB-lite"/>
    </source>
</evidence>
<dbReference type="AlphaFoldDB" id="A0A9W7D1D5"/>
<name>A0A9W7D1D5_9STRA</name>
<dbReference type="Proteomes" id="UP001165121">
    <property type="component" value="Unassembled WGS sequence"/>
</dbReference>
<comment type="caution">
    <text evidence="8">The sequence shown here is derived from an EMBL/GenBank/DDBJ whole genome shotgun (WGS) entry which is preliminary data.</text>
</comment>
<keyword evidence="5" id="KW-0966">Cell projection</keyword>
<evidence type="ECO:0000256" key="6">
    <source>
        <dbReference type="SAM" id="Coils"/>
    </source>
</evidence>
<dbReference type="EMBL" id="BSXT01002057">
    <property type="protein sequence ID" value="GMF46945.1"/>
    <property type="molecule type" value="Genomic_DNA"/>
</dbReference>
<evidence type="ECO:0000313" key="8">
    <source>
        <dbReference type="EMBL" id="GMF46945.1"/>
    </source>
</evidence>
<dbReference type="Pfam" id="PF14580">
    <property type="entry name" value="LRR_9"/>
    <property type="match status" value="1"/>
</dbReference>
<dbReference type="SUPFAM" id="SSF52075">
    <property type="entry name" value="Outer arm dynein light chain 1"/>
    <property type="match status" value="1"/>
</dbReference>
<feature type="coiled-coil region" evidence="6">
    <location>
        <begin position="247"/>
        <end position="286"/>
    </location>
</feature>
<comment type="subcellular location">
    <subcellularLocation>
        <location evidence="1">Cell projection</location>
        <location evidence="1">Cilium</location>
    </subcellularLocation>
</comment>
<dbReference type="PANTHER" id="PTHR45973:SF9">
    <property type="entry name" value="LEUCINE-RICH REPEAT-CONTAINING PROTEIN 46"/>
    <property type="match status" value="1"/>
</dbReference>
<evidence type="ECO:0000256" key="1">
    <source>
        <dbReference type="ARBA" id="ARBA00004138"/>
    </source>
</evidence>
<organism evidence="8 9">
    <name type="scientific">Phytophthora fragariaefolia</name>
    <dbReference type="NCBI Taxonomy" id="1490495"/>
    <lineage>
        <taxon>Eukaryota</taxon>
        <taxon>Sar</taxon>
        <taxon>Stramenopiles</taxon>
        <taxon>Oomycota</taxon>
        <taxon>Peronosporomycetes</taxon>
        <taxon>Peronosporales</taxon>
        <taxon>Peronosporaceae</taxon>
        <taxon>Phytophthora</taxon>
    </lineage>
</organism>
<gene>
    <name evidence="8" type="ORF">Pfra01_001750000</name>
</gene>
<dbReference type="PANTHER" id="PTHR45973">
    <property type="entry name" value="PROTEIN PHOSPHATASE 1 REGULATORY SUBUNIT SDS22-RELATED"/>
    <property type="match status" value="1"/>
</dbReference>
<evidence type="ECO:0000256" key="3">
    <source>
        <dbReference type="ARBA" id="ARBA00022737"/>
    </source>
</evidence>
<keyword evidence="3" id="KW-0677">Repeat</keyword>
<dbReference type="Gene3D" id="3.80.10.10">
    <property type="entry name" value="Ribonuclease Inhibitor"/>
    <property type="match status" value="2"/>
</dbReference>